<dbReference type="AlphaFoldDB" id="A0ABD1KSI1"/>
<dbReference type="PROSITE" id="PS50164">
    <property type="entry name" value="GIY_YIG"/>
    <property type="match status" value="1"/>
</dbReference>
<evidence type="ECO:0000259" key="2">
    <source>
        <dbReference type="PROSITE" id="PS50878"/>
    </source>
</evidence>
<dbReference type="PROSITE" id="PS50878">
    <property type="entry name" value="RT_POL"/>
    <property type="match status" value="1"/>
</dbReference>
<dbReference type="EMBL" id="JBHFQA010000002">
    <property type="protein sequence ID" value="KAL2102127.1"/>
    <property type="molecule type" value="Genomic_DNA"/>
</dbReference>
<feature type="domain" description="Reverse transcriptase" evidence="2">
    <location>
        <begin position="116"/>
        <end position="363"/>
    </location>
</feature>
<dbReference type="InterPro" id="IPR035901">
    <property type="entry name" value="GIY-YIG_endonuc_sf"/>
</dbReference>
<dbReference type="PANTHER" id="PTHR21301">
    <property type="entry name" value="REVERSE TRANSCRIPTASE"/>
    <property type="match status" value="1"/>
</dbReference>
<evidence type="ECO:0000259" key="1">
    <source>
        <dbReference type="PROSITE" id="PS50164"/>
    </source>
</evidence>
<dbReference type="CDD" id="cd10442">
    <property type="entry name" value="GIY-YIG_PLEs"/>
    <property type="match status" value="1"/>
</dbReference>
<dbReference type="InterPro" id="IPR058912">
    <property type="entry name" value="HTH_animal"/>
</dbReference>
<dbReference type="PANTHER" id="PTHR21301:SF13">
    <property type="match status" value="1"/>
</dbReference>
<proteinExistence type="predicted"/>
<evidence type="ECO:0000313" key="3">
    <source>
        <dbReference type="EMBL" id="KAL2102127.1"/>
    </source>
</evidence>
<evidence type="ECO:0008006" key="5">
    <source>
        <dbReference type="Google" id="ProtNLM"/>
    </source>
</evidence>
<keyword evidence="4" id="KW-1185">Reference proteome</keyword>
<dbReference type="Pfam" id="PF26215">
    <property type="entry name" value="HTH_animal"/>
    <property type="match status" value="1"/>
</dbReference>
<dbReference type="InterPro" id="IPR000477">
    <property type="entry name" value="RT_dom"/>
</dbReference>
<dbReference type="InterPro" id="IPR000305">
    <property type="entry name" value="GIY-YIG_endonuc"/>
</dbReference>
<dbReference type="Pfam" id="PF01541">
    <property type="entry name" value="GIY-YIG"/>
    <property type="match status" value="1"/>
</dbReference>
<comment type="caution">
    <text evidence="3">The sequence shown here is derived from an EMBL/GenBank/DDBJ whole genome shotgun (WGS) entry which is preliminary data.</text>
</comment>
<gene>
    <name evidence="3" type="ORF">ACEWY4_001295</name>
</gene>
<organism evidence="3 4">
    <name type="scientific">Coilia grayii</name>
    <name type="common">Gray's grenadier anchovy</name>
    <dbReference type="NCBI Taxonomy" id="363190"/>
    <lineage>
        <taxon>Eukaryota</taxon>
        <taxon>Metazoa</taxon>
        <taxon>Chordata</taxon>
        <taxon>Craniata</taxon>
        <taxon>Vertebrata</taxon>
        <taxon>Euteleostomi</taxon>
        <taxon>Actinopterygii</taxon>
        <taxon>Neopterygii</taxon>
        <taxon>Teleostei</taxon>
        <taxon>Clupei</taxon>
        <taxon>Clupeiformes</taxon>
        <taxon>Clupeoidei</taxon>
        <taxon>Engraulidae</taxon>
        <taxon>Coilinae</taxon>
        <taxon>Coilia</taxon>
    </lineage>
</organism>
<dbReference type="Gene3D" id="3.40.1440.10">
    <property type="entry name" value="GIY-YIG endonuclease"/>
    <property type="match status" value="1"/>
</dbReference>
<name>A0ABD1KSI1_9TELE</name>
<protein>
    <recommendedName>
        <fullName evidence="5">Reverse transcriptase domain-containing protein</fullName>
    </recommendedName>
</protein>
<dbReference type="Proteomes" id="UP001591681">
    <property type="component" value="Unassembled WGS sequence"/>
</dbReference>
<evidence type="ECO:0000313" key="4">
    <source>
        <dbReference type="Proteomes" id="UP001591681"/>
    </source>
</evidence>
<feature type="domain" description="GIY-YIG" evidence="1">
    <location>
        <begin position="564"/>
        <end position="662"/>
    </location>
</feature>
<accession>A0ABD1KSI1</accession>
<reference evidence="3 4" key="1">
    <citation type="submission" date="2024-09" db="EMBL/GenBank/DDBJ databases">
        <title>A chromosome-level genome assembly of Gray's grenadier anchovy, Coilia grayii.</title>
        <authorList>
            <person name="Fu Z."/>
        </authorList>
    </citation>
    <scope>NUCLEOTIDE SEQUENCE [LARGE SCALE GENOMIC DNA]</scope>
    <source>
        <strain evidence="3">G4</strain>
        <tissue evidence="3">Muscle</tissue>
    </source>
</reference>
<sequence>MPPGVPNATLATFSKLVENDIDKMIKSTNRKIKHNIGILERKALNELKENTDIIIKSADKGGGIVVQNTKDYVTEAMRQLNNSNFYEQLQHNPMDKFMSEQDRILKNAMENNWITKNQFEFLKNEHPVTPVFYLLPKIHKSLKNPPGRPIVASKDSLTEHMSQFVDYFIKEIVTSLPSYVADTRDVLKLLCDIHVPERNAFLVTFDVESLYTNIPHEGGLQAMDYYLMSKKDTLPAELLMELTKFILKSNYFMFNNRYYLQSQGTSMGSPFAPNYANLYMGLWEHQHIFNNNPFANNIRVFKRYIDDIFAIFVGSIDELLKFNDYINGTYPSLKFTMEHDCEKIHFLDLLITVNNENRLETSIYRKRTDRNTILHASSFHPNHTVKNIPYGQLVRLRRICSNDNDFVVKANEMSRRFKQRGYDETLINKAVEKAQDRDRMALLYPTPKTTNGRITFVSEYSTASKQVTHIIKKHWKVLHCDSSLHHLTSSPPRFCFKRGKNIRDMVVSSTYMEPRKTTWLTRGLHGNYRCGKCAYCAHTLDTKTFTHPHSGKKYNIKQFINCQSTHVVYMLKCPCGLLYIGQTKRNLKLRFAEHKGAIRNGNMDYAIARHYKVMNHGSATSLKFIGLEQVQPNPRGGNLIKQLLQREAYWINELKTVEPHGLNELQDLSVFL</sequence>